<organism evidence="2">
    <name type="scientific">viral metagenome</name>
    <dbReference type="NCBI Taxonomy" id="1070528"/>
    <lineage>
        <taxon>unclassified sequences</taxon>
        <taxon>metagenomes</taxon>
        <taxon>organismal metagenomes</taxon>
    </lineage>
</organism>
<evidence type="ECO:0000313" key="2">
    <source>
        <dbReference type="EMBL" id="QHS87376.1"/>
    </source>
</evidence>
<feature type="compositionally biased region" description="Polar residues" evidence="1">
    <location>
        <begin position="667"/>
        <end position="679"/>
    </location>
</feature>
<accession>A0A6C0B5K1</accession>
<protein>
    <submittedName>
        <fullName evidence="2">Uncharacterized protein</fullName>
    </submittedName>
</protein>
<evidence type="ECO:0000256" key="1">
    <source>
        <dbReference type="SAM" id="MobiDB-lite"/>
    </source>
</evidence>
<dbReference type="EMBL" id="MN739080">
    <property type="protein sequence ID" value="QHS87376.1"/>
    <property type="molecule type" value="Genomic_DNA"/>
</dbReference>
<feature type="compositionally biased region" description="Acidic residues" evidence="1">
    <location>
        <begin position="589"/>
        <end position="601"/>
    </location>
</feature>
<name>A0A6C0B5K1_9ZZZZ</name>
<feature type="region of interest" description="Disordered" evidence="1">
    <location>
        <begin position="589"/>
        <end position="609"/>
    </location>
</feature>
<feature type="region of interest" description="Disordered" evidence="1">
    <location>
        <begin position="646"/>
        <end position="703"/>
    </location>
</feature>
<feature type="compositionally biased region" description="Acidic residues" evidence="1">
    <location>
        <begin position="687"/>
        <end position="701"/>
    </location>
</feature>
<proteinExistence type="predicted"/>
<reference evidence="2" key="1">
    <citation type="journal article" date="2020" name="Nature">
        <title>Giant virus diversity and host interactions through global metagenomics.</title>
        <authorList>
            <person name="Schulz F."/>
            <person name="Roux S."/>
            <person name="Paez-Espino D."/>
            <person name="Jungbluth S."/>
            <person name="Walsh D.A."/>
            <person name="Denef V.J."/>
            <person name="McMahon K.D."/>
            <person name="Konstantinidis K.T."/>
            <person name="Eloe-Fadrosh E.A."/>
            <person name="Kyrpides N.C."/>
            <person name="Woyke T."/>
        </authorList>
    </citation>
    <scope>NUCLEOTIDE SEQUENCE</scope>
    <source>
        <strain evidence="2">GVMAG-M-3300010157-4</strain>
    </source>
</reference>
<sequence length="1820" mass="208847">MPGLYQVYIMKGKEVKKVIEFAGDGENPGRIHIDDTIVQIKNKIIRELEKTDETAYFSNSLYLCAEVSHQLNLSNITLSQHPRAFEQLLVNLDLEYPDYDPLKNYGTQDLILTGVKHGEMRPIMIGLGMKQEPFDYVFPADPNVVLPTTNLLKYVSSISYSNESILMSCGDIVDNIIYAHFVEDVIETAKTQGIPEKNMISVYFPRYMEREPVLKNESMIDFLYDIYYTENPNNGQKYLEKGIHQFDISLFSENRALFSLDAIFKNIHCSREMPFIRYKPGIRRDPIYRLYSITSTRTGKRIPYLDQKKISTRINTSANYKHISIYNYNEEYNIIIHIENDGTIRVQGKIMKNVESRPIPSSVSIQDLDAIMDKVVNPFLLSLNQYLSKSGYKVPLYTSIHSSSVKINNLSYTTSFIAKSQFALNNACSYSIFDIADTTSSTPVLRFKRVDNFKKMDAQSALISEVYKKTVSEAAVIEALINNYGMNNEAAVLRFLEYRENLNYVHKQHNNRAIERTNMFNSIKNPGFLTTMDERKMGVDKREIKITVNNLTNVRYIDTLDIYIDSLLRISQTDDAVLRQKCERAVEIEEEEEEEVEEAQEVEVPPQKAQPVDINKLISQFKNAEEEEIQINDSNSDIDLDEFLESDDESDEDDDFIESESEDEDPSTSGGRAQLQTNAPLDGGDPTPDEDDLAGIEDAESEYNTTSKAKKTFIRKLKEHDPKLFSFTKTKNGQFKHYTRVCQSMLQPVVLTQEEKAKIDREYKGSYTEAVEYGTSPENKNWFICPRFWCFKTNTSMTKEDIDAGKCGATKAEIKQNVFEFKDKKEHMNAAGKYVDHFPGFKKDIHPDGYCLPCCFSEWDTQLHKDRRAQCTGNAPSVAPKSQISPRPDQLYIIGPDKIAVDPGRWGFAQYAVQHFLQIDYRSHISKTNPSMIRDQTTTMLRYGIRQDSYINEKGNHIELRNRSIVACFADIYARIQKIKTPSISEFIQIIIEAITIDEFVQFGNGTYMTIFSDAINNDDADEVLSVDDYFTESRVYQFLNMKDPAHFKFFKTLKSAYEKFRVFLADPDSIIDHTYFWDIVVIPNPRLFPNGLNMVLMEITNNDVTENIDLICPTNAYSVFQFRSELESAFIIKSNDLYLPIYKYTPDGKEDPTVVPLLTAADLPIIYKQLSSIIGNYCKPQASIGNKYSHTYDNEIELKQPMLIHKLVTEVSKMPYTIEKQIWNYQGKIVSLLLRANTTGNMVVVPCQPSAPIPELEATFIDDIRVLSDYATTKAELMKLYNLNPNLLCRPIVKVFESNMIVGIITETNQVVRIRAPEPNVNDTLIPLGENNYVFYQDMAKTVETETEGDSERIRVVRNVELEADFYALFRTTLKSVLESAPASLARIIDTHNASLDQMTEIVHDIMAPAVVFGQNNIPDELLDDIYERGQLCVDNGKQIGMLTHDKKCIFPSRNLVNPARDNSREYYVRIADELLRYGHLRNFILKPQAVLNTGSETYKVNPDEYIVVEPDLLNRDYFSNMMPYNQSKYTSGIPFDMANPDAAIAKRYSNEVSLEEQIAAGDELLRVVNQCKSNIKEVYGHPVTNYWRRWVFPHGKNARKVKEIYFKGTAACSFAPIIYVLQDHFKELYTEEMVRAMIWEGYRELLEKDQAALIEKICILFEIQGKRFLADRIRGGESFETLVRESGDYFATIMDMWVVFHKYNVPVIAFSSAADELSGMGITALDNPLKVAGELPNAWIVMGGTVEHRAFYFVRAPSIVRNYKKDVVPEHQMIFGPVLTTEMERLEPKLQSALLRLEYVQRIQGPEYFVSRVVRLKK</sequence>
<feature type="compositionally biased region" description="Acidic residues" evidence="1">
    <location>
        <begin position="646"/>
        <end position="666"/>
    </location>
</feature>